<dbReference type="Proteomes" id="UP001652621">
    <property type="component" value="Unplaced"/>
</dbReference>
<organism evidence="2">
    <name type="scientific">Musca domestica</name>
    <name type="common">House fly</name>
    <dbReference type="NCBI Taxonomy" id="7370"/>
    <lineage>
        <taxon>Eukaryota</taxon>
        <taxon>Metazoa</taxon>
        <taxon>Ecdysozoa</taxon>
        <taxon>Arthropoda</taxon>
        <taxon>Hexapoda</taxon>
        <taxon>Insecta</taxon>
        <taxon>Pterygota</taxon>
        <taxon>Neoptera</taxon>
        <taxon>Endopterygota</taxon>
        <taxon>Diptera</taxon>
        <taxon>Brachycera</taxon>
        <taxon>Muscomorpha</taxon>
        <taxon>Muscoidea</taxon>
        <taxon>Muscidae</taxon>
        <taxon>Musca</taxon>
    </lineage>
</organism>
<gene>
    <name evidence="2" type="primary">101898796</name>
    <name evidence="4" type="synonym">LOC101898796</name>
</gene>
<dbReference type="AlphaFoldDB" id="A0A1I8NDA7"/>
<reference evidence="2" key="1">
    <citation type="submission" date="2020-05" db="UniProtKB">
        <authorList>
            <consortium name="EnsemblMetazoa"/>
        </authorList>
    </citation>
    <scope>IDENTIFICATION</scope>
    <source>
        <strain evidence="2">Aabys</strain>
    </source>
</reference>
<reference evidence="4" key="2">
    <citation type="submission" date="2025-04" db="UniProtKB">
        <authorList>
            <consortium name="RefSeq"/>
        </authorList>
    </citation>
    <scope>IDENTIFICATION</scope>
    <source>
        <strain evidence="4">Aabys</strain>
    </source>
</reference>
<dbReference type="RefSeq" id="XP_005187932.2">
    <property type="nucleotide sequence ID" value="XM_005187875.3"/>
</dbReference>
<proteinExistence type="predicted"/>
<dbReference type="VEuPathDB" id="VectorBase:MDOMA2_007070"/>
<evidence type="ECO:0000313" key="3">
    <source>
        <dbReference type="Proteomes" id="UP001652621"/>
    </source>
</evidence>
<protein>
    <submittedName>
        <fullName evidence="4">Uncharacterized protein LOC101898796</fullName>
    </submittedName>
</protein>
<name>A0A1I8NDA7_MUSDO</name>
<keyword evidence="3" id="KW-1185">Reference proteome</keyword>
<dbReference type="VEuPathDB" id="VectorBase:MDOA014002"/>
<evidence type="ECO:0000313" key="2">
    <source>
        <dbReference type="EnsemblMetazoa" id="MDOA014002-PA"/>
    </source>
</evidence>
<accession>A0A1I8NDA7</accession>
<feature type="coiled-coil region" evidence="1">
    <location>
        <begin position="224"/>
        <end position="258"/>
    </location>
</feature>
<dbReference type="KEGG" id="mde:101898796"/>
<dbReference type="OrthoDB" id="6771842at2759"/>
<dbReference type="GeneID" id="101898796"/>
<keyword evidence="1" id="KW-0175">Coiled coil</keyword>
<sequence>MENILMFKSDTMMQTKTIRNRSAPIRKWQKYEERTLVDFLLNNTKDFEKPTAQTYYRKFMAQSKMENIEWKLIRAKVRNMRMVYAKAKRWKDSAEASRMSEASVKENLLKMFYFFEEFEELFDGTNKSESSLTADDSVNSDYVKEEISIDNYHCDDDDYANENNIMPEVEMTAYEEDSNPIDPVCNENHIKPSEIARYSFKAHNEDDKSTMMKLQLDYSNGLREKELKLQRDRLEFEREKLKQEMLIRQKEIESQERLKILELEMKERIAVCDVKMRENVALKALDRRFDCNEL</sequence>
<evidence type="ECO:0000313" key="4">
    <source>
        <dbReference type="RefSeq" id="XP_005187932.2"/>
    </source>
</evidence>
<evidence type="ECO:0000256" key="1">
    <source>
        <dbReference type="SAM" id="Coils"/>
    </source>
</evidence>
<dbReference type="EnsemblMetazoa" id="MDOA014002-RA">
    <property type="protein sequence ID" value="MDOA014002-PA"/>
    <property type="gene ID" value="MDOA014002"/>
</dbReference>